<keyword evidence="3" id="KW-1185">Reference proteome</keyword>
<sequence>MTTGRAGCPDPARQVGYVAAYVDAAEAEAEAEADADMPQRPATALSRRRGPVIGHRGTQ</sequence>
<evidence type="ECO:0000313" key="3">
    <source>
        <dbReference type="Proteomes" id="UP001501867"/>
    </source>
</evidence>
<name>A0ABN0VHG9_9ACTN</name>
<reference evidence="2 3" key="1">
    <citation type="journal article" date="2019" name="Int. J. Syst. Evol. Microbiol.">
        <title>The Global Catalogue of Microorganisms (GCM) 10K type strain sequencing project: providing services to taxonomists for standard genome sequencing and annotation.</title>
        <authorList>
            <consortium name="The Broad Institute Genomics Platform"/>
            <consortium name="The Broad Institute Genome Sequencing Center for Infectious Disease"/>
            <person name="Wu L."/>
            <person name="Ma J."/>
        </authorList>
    </citation>
    <scope>NUCLEOTIDE SEQUENCE [LARGE SCALE GENOMIC DNA]</scope>
    <source>
        <strain evidence="2 3">JCM 4505</strain>
    </source>
</reference>
<dbReference type="EMBL" id="BAAABV010000023">
    <property type="protein sequence ID" value="GAA0301962.1"/>
    <property type="molecule type" value="Genomic_DNA"/>
</dbReference>
<organism evidence="2 3">
    <name type="scientific">Streptomyces polychromogenes</name>
    <dbReference type="NCBI Taxonomy" id="67342"/>
    <lineage>
        <taxon>Bacteria</taxon>
        <taxon>Bacillati</taxon>
        <taxon>Actinomycetota</taxon>
        <taxon>Actinomycetes</taxon>
        <taxon>Kitasatosporales</taxon>
        <taxon>Streptomycetaceae</taxon>
        <taxon>Streptomyces</taxon>
    </lineage>
</organism>
<evidence type="ECO:0000313" key="2">
    <source>
        <dbReference type="EMBL" id="GAA0301962.1"/>
    </source>
</evidence>
<accession>A0ABN0VHG9</accession>
<comment type="caution">
    <text evidence="2">The sequence shown here is derived from an EMBL/GenBank/DDBJ whole genome shotgun (WGS) entry which is preliminary data.</text>
</comment>
<protein>
    <submittedName>
        <fullName evidence="2">Uncharacterized protein</fullName>
    </submittedName>
</protein>
<evidence type="ECO:0000256" key="1">
    <source>
        <dbReference type="SAM" id="MobiDB-lite"/>
    </source>
</evidence>
<gene>
    <name evidence="2" type="ORF">GCM10010302_45550</name>
</gene>
<dbReference type="Proteomes" id="UP001501867">
    <property type="component" value="Unassembled WGS sequence"/>
</dbReference>
<feature type="region of interest" description="Disordered" evidence="1">
    <location>
        <begin position="30"/>
        <end position="59"/>
    </location>
</feature>
<proteinExistence type="predicted"/>